<dbReference type="RefSeq" id="WP_206594332.1">
    <property type="nucleotide sequence ID" value="NZ_JAFKCS010000010.1"/>
</dbReference>
<dbReference type="Gene3D" id="3.40.710.10">
    <property type="entry name" value="DD-peptidase/beta-lactamase superfamily"/>
    <property type="match status" value="1"/>
</dbReference>
<dbReference type="EMBL" id="JAFKCS010000010">
    <property type="protein sequence ID" value="MBN7820492.1"/>
    <property type="molecule type" value="Genomic_DNA"/>
</dbReference>
<gene>
    <name evidence="1" type="ORF">J0A65_11490</name>
</gene>
<evidence type="ECO:0000313" key="1">
    <source>
        <dbReference type="EMBL" id="MBN7820492.1"/>
    </source>
</evidence>
<comment type="caution">
    <text evidence="1">The sequence shown here is derived from an EMBL/GenBank/DDBJ whole genome shotgun (WGS) entry which is preliminary data.</text>
</comment>
<organism evidence="1 2">
    <name type="scientific">Bowmanella yangjiangensis</name>
    <dbReference type="NCBI Taxonomy" id="2811230"/>
    <lineage>
        <taxon>Bacteria</taxon>
        <taxon>Pseudomonadati</taxon>
        <taxon>Pseudomonadota</taxon>
        <taxon>Gammaproteobacteria</taxon>
        <taxon>Alteromonadales</taxon>
        <taxon>Alteromonadaceae</taxon>
        <taxon>Bowmanella</taxon>
    </lineage>
</organism>
<name>A0ABS3CTP1_9ALTE</name>
<dbReference type="InterPro" id="IPR012338">
    <property type="entry name" value="Beta-lactam/transpept-like"/>
</dbReference>
<accession>A0ABS3CTP1</accession>
<sequence>MPTKMTGCVFRIKHDDQGTIFEHWGSNAGFTSYMVGSLAQRQGLVLMTNSDNGFALMAAIARTLAHHYNWPVLKPRQLEPVTLATQQLSAYVGTFATASQPDTAMQFLHLNDTLMLITKYQPKRPLIPVGKALFFDPESSSTFEFLQGRDEAVGWVRVTEASGYNNDFPKVEH</sequence>
<protein>
    <recommendedName>
        <fullName evidence="3">Beta-lactamase-related domain-containing protein</fullName>
    </recommendedName>
</protein>
<keyword evidence="2" id="KW-1185">Reference proteome</keyword>
<reference evidence="1 2" key="1">
    <citation type="submission" date="2021-03" db="EMBL/GenBank/DDBJ databases">
        <title>novel species isolated from a fishpond in China.</title>
        <authorList>
            <person name="Lu H."/>
            <person name="Cai Z."/>
        </authorList>
    </citation>
    <scope>NUCLEOTIDE SEQUENCE [LARGE SCALE GENOMIC DNA]</scope>
    <source>
        <strain evidence="1 2">Y57</strain>
    </source>
</reference>
<evidence type="ECO:0000313" key="2">
    <source>
        <dbReference type="Proteomes" id="UP000663992"/>
    </source>
</evidence>
<proteinExistence type="predicted"/>
<dbReference type="Proteomes" id="UP000663992">
    <property type="component" value="Unassembled WGS sequence"/>
</dbReference>
<evidence type="ECO:0008006" key="3">
    <source>
        <dbReference type="Google" id="ProtNLM"/>
    </source>
</evidence>